<dbReference type="GO" id="GO:0016646">
    <property type="term" value="F:oxidoreductase activity, acting on the CH-NH group of donors, NAD or NADP as acceptor"/>
    <property type="evidence" value="ECO:0007669"/>
    <property type="project" value="UniProtKB-ARBA"/>
</dbReference>
<dbReference type="Proteomes" id="UP000198379">
    <property type="component" value="Unassembled WGS sequence"/>
</dbReference>
<protein>
    <submittedName>
        <fullName evidence="6">NADH-FMN oxidoreductase RutF, flavin reductase (DIM6/NTAB) family</fullName>
    </submittedName>
</protein>
<evidence type="ECO:0000256" key="3">
    <source>
        <dbReference type="ARBA" id="ARBA00022643"/>
    </source>
</evidence>
<dbReference type="PANTHER" id="PTHR33798">
    <property type="entry name" value="FLAVOPROTEIN OXYGENASE"/>
    <property type="match status" value="1"/>
</dbReference>
<organism evidence="6 7">
    <name type="scientific">Dokdonia pacifica</name>
    <dbReference type="NCBI Taxonomy" id="1627892"/>
    <lineage>
        <taxon>Bacteria</taxon>
        <taxon>Pseudomonadati</taxon>
        <taxon>Bacteroidota</taxon>
        <taxon>Flavobacteriia</taxon>
        <taxon>Flavobacteriales</taxon>
        <taxon>Flavobacteriaceae</taxon>
        <taxon>Dokdonia</taxon>
    </lineage>
</organism>
<dbReference type="PANTHER" id="PTHR33798:SF5">
    <property type="entry name" value="FLAVIN REDUCTASE LIKE DOMAIN-CONTAINING PROTEIN"/>
    <property type="match status" value="1"/>
</dbReference>
<proteinExistence type="inferred from homology"/>
<evidence type="ECO:0000313" key="6">
    <source>
        <dbReference type="EMBL" id="SNR41734.1"/>
    </source>
</evidence>
<accession>A0A238W5Z3</accession>
<sequence length="291" mass="31587">MQTINPKEIAIPKLFGHLTGAVGPRPIAFASTVDVKGNVNLAPFSFFNVFGANPPILVFSPSRSGRDNSTKNTLDNVLEVPETTINIVDYAMVQQMSLASTAYPKGINEFTKAGLTELASETIQPPRVAESPVQFECKVIEVKPLGTEGGAGNLVICEIVKIHIKEDILDTNGAIDPLKIDQVARMGGNWYSRANKGLFEVPKPIAQLGIGIDQIPESIRLSTILTGNDLGMLGNVEQLPTAKEISDFVTETPEISKLVQIGDQNMLHTKAKEYLIEQNVNKAWKVLLAKL</sequence>
<comment type="cofactor">
    <cofactor evidence="1">
        <name>FMN</name>
        <dbReference type="ChEBI" id="CHEBI:58210"/>
    </cofactor>
</comment>
<dbReference type="Gene3D" id="2.30.110.10">
    <property type="entry name" value="Electron Transport, Fmn-binding Protein, Chain A"/>
    <property type="match status" value="1"/>
</dbReference>
<dbReference type="RefSeq" id="WP_089370027.1">
    <property type="nucleotide sequence ID" value="NZ_BMEP01000002.1"/>
</dbReference>
<evidence type="ECO:0000256" key="4">
    <source>
        <dbReference type="ARBA" id="ARBA00038054"/>
    </source>
</evidence>
<dbReference type="SUPFAM" id="SSF50475">
    <property type="entry name" value="FMN-binding split barrel"/>
    <property type="match status" value="1"/>
</dbReference>
<evidence type="ECO:0000259" key="5">
    <source>
        <dbReference type="SMART" id="SM00903"/>
    </source>
</evidence>
<keyword evidence="7" id="KW-1185">Reference proteome</keyword>
<dbReference type="OrthoDB" id="9794638at2"/>
<name>A0A238W5Z3_9FLAO</name>
<evidence type="ECO:0000313" key="7">
    <source>
        <dbReference type="Proteomes" id="UP000198379"/>
    </source>
</evidence>
<evidence type="ECO:0000256" key="1">
    <source>
        <dbReference type="ARBA" id="ARBA00001917"/>
    </source>
</evidence>
<dbReference type="InterPro" id="IPR002563">
    <property type="entry name" value="Flavin_Rdtase-like_dom"/>
</dbReference>
<dbReference type="AlphaFoldDB" id="A0A238W5Z3"/>
<evidence type="ECO:0000256" key="2">
    <source>
        <dbReference type="ARBA" id="ARBA00022630"/>
    </source>
</evidence>
<keyword evidence="3" id="KW-0288">FMN</keyword>
<gene>
    <name evidence="6" type="ORF">SAMN06265376_101707</name>
</gene>
<dbReference type="Pfam" id="PF01613">
    <property type="entry name" value="Flavin_Reduct"/>
    <property type="match status" value="1"/>
</dbReference>
<dbReference type="InterPro" id="IPR012349">
    <property type="entry name" value="Split_barrel_FMN-bd"/>
</dbReference>
<dbReference type="EMBL" id="FZNY01000001">
    <property type="protein sequence ID" value="SNR41734.1"/>
    <property type="molecule type" value="Genomic_DNA"/>
</dbReference>
<comment type="similarity">
    <text evidence="4">Belongs to the flavoredoxin family.</text>
</comment>
<reference evidence="6 7" key="1">
    <citation type="submission" date="2017-06" db="EMBL/GenBank/DDBJ databases">
        <authorList>
            <person name="Kim H.J."/>
            <person name="Triplett B.A."/>
        </authorList>
    </citation>
    <scope>NUCLEOTIDE SEQUENCE [LARGE SCALE GENOMIC DNA]</scope>
    <source>
        <strain evidence="6 7">DSM 25597</strain>
    </source>
</reference>
<dbReference type="GO" id="GO:0010181">
    <property type="term" value="F:FMN binding"/>
    <property type="evidence" value="ECO:0007669"/>
    <property type="project" value="InterPro"/>
</dbReference>
<feature type="domain" description="Flavin reductase like" evidence="5">
    <location>
        <begin position="22"/>
        <end position="174"/>
    </location>
</feature>
<keyword evidence="2" id="KW-0285">Flavoprotein</keyword>
<dbReference type="SMART" id="SM00903">
    <property type="entry name" value="Flavin_Reduct"/>
    <property type="match status" value="1"/>
</dbReference>